<comment type="caution">
    <text evidence="2">The sequence shown here is derived from an EMBL/GenBank/DDBJ whole genome shotgun (WGS) entry which is preliminary data.</text>
</comment>
<dbReference type="OrthoDB" id="74360at2759"/>
<organism evidence="2 3">
    <name type="scientific">Sanghuangporus baumii</name>
    <name type="common">Phellinus baumii</name>
    <dbReference type="NCBI Taxonomy" id="108892"/>
    <lineage>
        <taxon>Eukaryota</taxon>
        <taxon>Fungi</taxon>
        <taxon>Dikarya</taxon>
        <taxon>Basidiomycota</taxon>
        <taxon>Agaricomycotina</taxon>
        <taxon>Agaricomycetes</taxon>
        <taxon>Hymenochaetales</taxon>
        <taxon>Hymenochaetaceae</taxon>
        <taxon>Sanghuangporus</taxon>
    </lineage>
</organism>
<evidence type="ECO:0000313" key="3">
    <source>
        <dbReference type="Proteomes" id="UP000757232"/>
    </source>
</evidence>
<reference evidence="2" key="1">
    <citation type="submission" date="2016-06" db="EMBL/GenBank/DDBJ databases">
        <title>Draft Genome sequence of the fungus Inonotus baumii.</title>
        <authorList>
            <person name="Zhu H."/>
            <person name="Lin W."/>
        </authorList>
    </citation>
    <scope>NUCLEOTIDE SEQUENCE</scope>
    <source>
        <strain evidence="2">821</strain>
    </source>
</reference>
<name>A0A9Q5HYF3_SANBA</name>
<evidence type="ECO:0000313" key="2">
    <source>
        <dbReference type="EMBL" id="OCB88221.1"/>
    </source>
</evidence>
<proteinExistence type="inferred from homology"/>
<dbReference type="PANTHER" id="PTHR42877">
    <property type="entry name" value="L-ORNITHINE N(5)-MONOOXYGENASE-RELATED"/>
    <property type="match status" value="1"/>
</dbReference>
<accession>A0A9Q5HYF3</accession>
<dbReference type="InterPro" id="IPR051209">
    <property type="entry name" value="FAD-bind_Monooxygenase_sf"/>
</dbReference>
<gene>
    <name evidence="2" type="ORF">A7U60_g4626</name>
</gene>
<dbReference type="PANTHER" id="PTHR42877:SF7">
    <property type="entry name" value="FLAVIN-BINDING MONOOXYGENASE-RELATED"/>
    <property type="match status" value="1"/>
</dbReference>
<dbReference type="AlphaFoldDB" id="A0A9Q5HYF3"/>
<dbReference type="EMBL" id="LNZH02000182">
    <property type="protein sequence ID" value="OCB88221.1"/>
    <property type="molecule type" value="Genomic_DNA"/>
</dbReference>
<dbReference type="SUPFAM" id="SSF51905">
    <property type="entry name" value="FAD/NAD(P)-binding domain"/>
    <property type="match status" value="1"/>
</dbReference>
<comment type="similarity">
    <text evidence="1">Belongs to the FAD-binding monooxygenase family.</text>
</comment>
<dbReference type="Proteomes" id="UP000757232">
    <property type="component" value="Unassembled WGS sequence"/>
</dbReference>
<dbReference type="Gene3D" id="3.50.50.60">
    <property type="entry name" value="FAD/NAD(P)-binding domain"/>
    <property type="match status" value="1"/>
</dbReference>
<sequence length="226" mass="26394">MRTIEKITESSSTPCMSGFEEKTTLGTIHTEFKLGCASIDEDRSFKVIVIWTRFSGILAGIRFPQRMKNIDLKIYENNEGVGGTWYSNREPHAIIHLIVQEVQTDWSAFYSPGPEILADLKRVANKYQFMRFIKLRHELIHASYDEKTGKRHLMLRRQILESQESEIVEDTADFVLLCTGSLSRWKWPDIDGLESKAHGISTRWRLTFRQPHDLREQDKIFIYIDL</sequence>
<evidence type="ECO:0000256" key="1">
    <source>
        <dbReference type="ARBA" id="ARBA00010139"/>
    </source>
</evidence>
<keyword evidence="3" id="KW-1185">Reference proteome</keyword>
<dbReference type="InterPro" id="IPR036188">
    <property type="entry name" value="FAD/NAD-bd_sf"/>
</dbReference>
<protein>
    <submittedName>
        <fullName evidence="2">FAD/NAD-binding domain-containing protein</fullName>
    </submittedName>
</protein>